<dbReference type="SMART" id="SM01040">
    <property type="entry name" value="Bro-N"/>
    <property type="match status" value="1"/>
</dbReference>
<dbReference type="EMBL" id="DAAYQT010000018">
    <property type="protein sequence ID" value="HAG5358531.1"/>
    <property type="molecule type" value="Genomic_DNA"/>
</dbReference>
<comment type="caution">
    <text evidence="2">The sequence shown here is derived from an EMBL/GenBank/DDBJ whole genome shotgun (WGS) entry which is preliminary data.</text>
</comment>
<feature type="domain" description="Bro-N" evidence="1">
    <location>
        <begin position="1"/>
        <end position="113"/>
    </location>
</feature>
<dbReference type="InterPro" id="IPR003497">
    <property type="entry name" value="BRO_N_domain"/>
</dbReference>
<dbReference type="Pfam" id="PF02498">
    <property type="entry name" value="Bro-N"/>
    <property type="match status" value="1"/>
</dbReference>
<dbReference type="EMBL" id="DAAXOF010000016">
    <property type="protein sequence ID" value="HAG1882577.1"/>
    <property type="molecule type" value="Genomic_DNA"/>
</dbReference>
<organism evidence="2">
    <name type="scientific">Salmonella enterica</name>
    <name type="common">Salmonella choleraesuis</name>
    <dbReference type="NCBI Taxonomy" id="28901"/>
    <lineage>
        <taxon>Bacteria</taxon>
        <taxon>Pseudomonadati</taxon>
        <taxon>Pseudomonadota</taxon>
        <taxon>Gammaproteobacteria</taxon>
        <taxon>Enterobacterales</taxon>
        <taxon>Enterobacteriaceae</taxon>
        <taxon>Salmonella</taxon>
    </lineage>
</organism>
<evidence type="ECO:0000313" key="3">
    <source>
        <dbReference type="EMBL" id="HAG5358531.1"/>
    </source>
</evidence>
<accession>A0A759H299</accession>
<evidence type="ECO:0000259" key="1">
    <source>
        <dbReference type="PROSITE" id="PS51750"/>
    </source>
</evidence>
<evidence type="ECO:0000313" key="2">
    <source>
        <dbReference type="EMBL" id="HAG1882577.1"/>
    </source>
</evidence>
<sequence length="200" mass="22702">MRNVAKKELVFHGTKLIATTRKGQIWFAASDLARALQYSNTKSITNLYNQNADEFSPGMSQVIESVTSGNYRKRVRIFSLRGAHLLAMFARTPIAKEFRRWVLDVLEQHGDLTTSPVEQRLALKCPDCNSPAQISHIQKLHRLETVMHVKCTNRRCGIAYLVSARHQHQIAPSHDEPIKQLINAMSEEEKSLTLGLLLRS</sequence>
<proteinExistence type="predicted"/>
<name>A0A759H299_SALER</name>
<dbReference type="AlphaFoldDB" id="A0A759H299"/>
<protein>
    <submittedName>
        <fullName evidence="2">Bro-N domain-containing protein</fullName>
    </submittedName>
</protein>
<gene>
    <name evidence="3" type="ORF">G8O64_004184</name>
    <name evidence="2" type="ORF">G8V93_004101</name>
</gene>
<dbReference type="PROSITE" id="PS51750">
    <property type="entry name" value="BRO_N"/>
    <property type="match status" value="1"/>
</dbReference>
<reference evidence="2" key="1">
    <citation type="journal article" date="2018" name="Genome Biol.">
        <title>SKESA: strategic k-mer extension for scrupulous assemblies.</title>
        <authorList>
            <person name="Souvorov A."/>
            <person name="Agarwala R."/>
            <person name="Lipman D.J."/>
        </authorList>
    </citation>
    <scope>NUCLEOTIDE SEQUENCE</scope>
    <source>
        <strain evidence="3">MA.CK_98/00010293</strain>
        <strain evidence="2">MA.CK_98/00011463</strain>
    </source>
</reference>
<dbReference type="RefSeq" id="WP_241066190.1">
    <property type="nucleotide sequence ID" value="NZ_CP092861.1"/>
</dbReference>
<reference evidence="2" key="2">
    <citation type="submission" date="2020-02" db="EMBL/GenBank/DDBJ databases">
        <authorList>
            <consortium name="NCBI Pathogen Detection Project"/>
        </authorList>
    </citation>
    <scope>NUCLEOTIDE SEQUENCE</scope>
    <source>
        <strain evidence="3">MA.CK_98/00010293</strain>
        <strain evidence="2">MA.CK_98/00011463</strain>
    </source>
</reference>